<comment type="similarity">
    <text evidence="2 13">Belongs to the sodium:solute symporter (SSF) (TC 2.A.21) family.</text>
</comment>
<keyword evidence="8 14" id="KW-1133">Transmembrane helix</keyword>
<dbReference type="InterPro" id="IPR038377">
    <property type="entry name" value="Na/Glc_symporter_sf"/>
</dbReference>
<evidence type="ECO:0000256" key="4">
    <source>
        <dbReference type="ARBA" id="ARBA00022475"/>
    </source>
</evidence>
<keyword evidence="10" id="KW-0406">Ion transport</keyword>
<evidence type="ECO:0000256" key="8">
    <source>
        <dbReference type="ARBA" id="ARBA00022989"/>
    </source>
</evidence>
<dbReference type="PROSITE" id="PS50283">
    <property type="entry name" value="NA_SOLUT_SYMP_3"/>
    <property type="match status" value="1"/>
</dbReference>
<keyword evidence="12" id="KW-0739">Sodium transport</keyword>
<dbReference type="PANTHER" id="PTHR48086">
    <property type="entry name" value="SODIUM/PROLINE SYMPORTER-RELATED"/>
    <property type="match status" value="1"/>
</dbReference>
<feature type="transmembrane region" description="Helical" evidence="14">
    <location>
        <begin position="231"/>
        <end position="249"/>
    </location>
</feature>
<evidence type="ECO:0000313" key="16">
    <source>
        <dbReference type="Proteomes" id="UP000766904"/>
    </source>
</evidence>
<evidence type="ECO:0000256" key="7">
    <source>
        <dbReference type="ARBA" id="ARBA00022847"/>
    </source>
</evidence>
<feature type="transmembrane region" description="Helical" evidence="14">
    <location>
        <begin position="158"/>
        <end position="182"/>
    </location>
</feature>
<dbReference type="InterPro" id="IPR018212">
    <property type="entry name" value="Na/solute_symporter_CS"/>
</dbReference>
<dbReference type="EMBL" id="PHNJ01000005">
    <property type="protein sequence ID" value="TYL38449.1"/>
    <property type="molecule type" value="Genomic_DNA"/>
</dbReference>
<dbReference type="GO" id="GO:0016787">
    <property type="term" value="F:hydrolase activity"/>
    <property type="evidence" value="ECO:0007669"/>
    <property type="project" value="UniProtKB-KW"/>
</dbReference>
<name>A0A8J8Q402_9EURY</name>
<feature type="transmembrane region" description="Helical" evidence="14">
    <location>
        <begin position="270"/>
        <end position="296"/>
    </location>
</feature>
<feature type="transmembrane region" description="Helical" evidence="14">
    <location>
        <begin position="189"/>
        <end position="211"/>
    </location>
</feature>
<evidence type="ECO:0000313" key="15">
    <source>
        <dbReference type="EMBL" id="TYL38449.1"/>
    </source>
</evidence>
<dbReference type="InterPro" id="IPR001734">
    <property type="entry name" value="Na/solute_symporter"/>
</dbReference>
<reference evidence="15" key="1">
    <citation type="submission" date="2017-11" db="EMBL/GenBank/DDBJ databases">
        <authorList>
            <person name="Kajale S.C."/>
            <person name="Sharma A."/>
        </authorList>
    </citation>
    <scope>NUCLEOTIDE SEQUENCE</scope>
    <source>
        <strain evidence="15">LS1_42</strain>
    </source>
</reference>
<evidence type="ECO:0000256" key="14">
    <source>
        <dbReference type="SAM" id="Phobius"/>
    </source>
</evidence>
<dbReference type="Gene3D" id="1.20.1730.10">
    <property type="entry name" value="Sodium/glucose cotransporter"/>
    <property type="match status" value="1"/>
</dbReference>
<feature type="transmembrane region" description="Helical" evidence="14">
    <location>
        <begin position="423"/>
        <end position="441"/>
    </location>
</feature>
<feature type="transmembrane region" description="Helical" evidence="14">
    <location>
        <begin position="397"/>
        <end position="416"/>
    </location>
</feature>
<dbReference type="AlphaFoldDB" id="A0A8J8Q402"/>
<evidence type="ECO:0000256" key="11">
    <source>
        <dbReference type="ARBA" id="ARBA00023136"/>
    </source>
</evidence>
<proteinExistence type="inferred from homology"/>
<evidence type="ECO:0000256" key="3">
    <source>
        <dbReference type="ARBA" id="ARBA00022448"/>
    </source>
</evidence>
<keyword evidence="11 14" id="KW-0472">Membrane</keyword>
<gene>
    <name evidence="15" type="ORF">CV102_11635</name>
</gene>
<keyword evidence="6" id="KW-0378">Hydrolase</keyword>
<protein>
    <submittedName>
        <fullName evidence="15">Na+:solute symporter</fullName>
    </submittedName>
</protein>
<evidence type="ECO:0000256" key="12">
    <source>
        <dbReference type="ARBA" id="ARBA00023201"/>
    </source>
</evidence>
<evidence type="ECO:0000256" key="9">
    <source>
        <dbReference type="ARBA" id="ARBA00023053"/>
    </source>
</evidence>
<keyword evidence="16" id="KW-1185">Reference proteome</keyword>
<dbReference type="RefSeq" id="WP_148858149.1">
    <property type="nucleotide sequence ID" value="NZ_PHNJ01000005.1"/>
</dbReference>
<dbReference type="CDD" id="cd10322">
    <property type="entry name" value="SLC5sbd"/>
    <property type="match status" value="1"/>
</dbReference>
<organism evidence="15 16">
    <name type="scientific">Natronococcus pandeyae</name>
    <dbReference type="NCBI Taxonomy" id="2055836"/>
    <lineage>
        <taxon>Archaea</taxon>
        <taxon>Methanobacteriati</taxon>
        <taxon>Methanobacteriota</taxon>
        <taxon>Stenosarchaea group</taxon>
        <taxon>Halobacteria</taxon>
        <taxon>Halobacteriales</taxon>
        <taxon>Natrialbaceae</taxon>
        <taxon>Natronococcus</taxon>
    </lineage>
</organism>
<dbReference type="GO" id="GO:0006814">
    <property type="term" value="P:sodium ion transport"/>
    <property type="evidence" value="ECO:0007669"/>
    <property type="project" value="UniProtKB-KW"/>
</dbReference>
<feature type="transmembrane region" description="Helical" evidence="14">
    <location>
        <begin position="133"/>
        <end position="152"/>
    </location>
</feature>
<evidence type="ECO:0000256" key="13">
    <source>
        <dbReference type="RuleBase" id="RU362091"/>
    </source>
</evidence>
<evidence type="ECO:0000256" key="5">
    <source>
        <dbReference type="ARBA" id="ARBA00022692"/>
    </source>
</evidence>
<accession>A0A8J8Q402</accession>
<comment type="caution">
    <text evidence="15">The sequence shown here is derived from an EMBL/GenBank/DDBJ whole genome shotgun (WGS) entry which is preliminary data.</text>
</comment>
<comment type="subcellular location">
    <subcellularLocation>
        <location evidence="1">Cell membrane</location>
        <topology evidence="1">Multi-pass membrane protein</topology>
    </subcellularLocation>
</comment>
<evidence type="ECO:0000256" key="10">
    <source>
        <dbReference type="ARBA" id="ARBA00023065"/>
    </source>
</evidence>
<dbReference type="GO" id="GO:0005886">
    <property type="term" value="C:plasma membrane"/>
    <property type="evidence" value="ECO:0007669"/>
    <property type="project" value="UniProtKB-SubCell"/>
</dbReference>
<evidence type="ECO:0000256" key="1">
    <source>
        <dbReference type="ARBA" id="ARBA00004651"/>
    </source>
</evidence>
<feature type="transmembrane region" description="Helical" evidence="14">
    <location>
        <begin position="316"/>
        <end position="334"/>
    </location>
</feature>
<dbReference type="InterPro" id="IPR050277">
    <property type="entry name" value="Sodium:Solute_Symporter"/>
</dbReference>
<feature type="transmembrane region" description="Helical" evidence="14">
    <location>
        <begin position="12"/>
        <end position="30"/>
    </location>
</feature>
<keyword evidence="7" id="KW-0769">Symport</keyword>
<dbReference type="GO" id="GO:0015293">
    <property type="term" value="F:symporter activity"/>
    <property type="evidence" value="ECO:0007669"/>
    <property type="project" value="UniProtKB-KW"/>
</dbReference>
<keyword evidence="3" id="KW-0813">Transport</keyword>
<feature type="transmembrane region" description="Helical" evidence="14">
    <location>
        <begin position="368"/>
        <end position="385"/>
    </location>
</feature>
<evidence type="ECO:0000256" key="2">
    <source>
        <dbReference type="ARBA" id="ARBA00006434"/>
    </source>
</evidence>
<feature type="transmembrane region" description="Helical" evidence="14">
    <location>
        <begin position="78"/>
        <end position="97"/>
    </location>
</feature>
<dbReference type="Proteomes" id="UP000766904">
    <property type="component" value="Unassembled WGS sequence"/>
</dbReference>
<dbReference type="GO" id="GO:0046942">
    <property type="term" value="P:carboxylic acid transport"/>
    <property type="evidence" value="ECO:0007669"/>
    <property type="project" value="UniProtKB-ARBA"/>
</dbReference>
<dbReference type="OrthoDB" id="9779at2157"/>
<feature type="transmembrane region" description="Helical" evidence="14">
    <location>
        <begin position="447"/>
        <end position="467"/>
    </location>
</feature>
<dbReference type="InterPro" id="IPR023827">
    <property type="entry name" value="Peptidase_S8_Asp-AS"/>
</dbReference>
<dbReference type="PANTHER" id="PTHR48086:SF3">
    <property type="entry name" value="SODIUM_PROLINE SYMPORTER"/>
    <property type="match status" value="1"/>
</dbReference>
<evidence type="ECO:0000256" key="6">
    <source>
        <dbReference type="ARBA" id="ARBA00022801"/>
    </source>
</evidence>
<keyword evidence="5 14" id="KW-0812">Transmembrane</keyword>
<feature type="transmembrane region" description="Helical" evidence="14">
    <location>
        <begin position="51"/>
        <end position="72"/>
    </location>
</feature>
<keyword evidence="4" id="KW-1003">Cell membrane</keyword>
<dbReference type="PROSITE" id="PS00456">
    <property type="entry name" value="NA_SOLUT_SYMP_1"/>
    <property type="match status" value="1"/>
</dbReference>
<dbReference type="PROSITE" id="PS00136">
    <property type="entry name" value="SUBTILASE_ASP"/>
    <property type="match status" value="1"/>
</dbReference>
<sequence length="481" mass="50492">MVLSDANPFYLGTFLVYLLIVLAIGAWAYLRTETIDDFWVYGKELGPGLGTATYVAQFVSAVSVIGFIGAIYGDGYSVLTGIVFGLVLGTAALYFVVGRVRELDQITLPDIIADITGAEWSRPITATVLLGNAWAYLIMQLVGASLLVTTITGVPYRYMVWLIGGVFILYTVLGGLVSVAYTDLIQASIMVTTVAVVFAYFLVDLGGLGAINTQFAAVDSTNVAPLGDGTYTLFGLGASLIAFFGTTFTSQNQIILINATRNVRTAKAMLAASSFVLAIFYVLLVLVGAGTTVALVDAGLAVDNPDLAFPVLITEYLPTTIGTIIVLAVLSAILSTTDTYLHSTGVTTARDIYDYFDPDASDERLMRVSRLATIVFGITATAIAVDPPGTLIAIYEFRAILLTSAFLVPIYGALYLRGVPGTAVLAAMLVGTAIGVGWEALGNPLGVPATILAVVTGAALLGAGVAVRRRRPDVADRSGAP</sequence>
<keyword evidence="9" id="KW-0915">Sodium</keyword>
<dbReference type="Pfam" id="PF00474">
    <property type="entry name" value="SSF"/>
    <property type="match status" value="1"/>
</dbReference>